<dbReference type="GO" id="GO:0016491">
    <property type="term" value="F:oxidoreductase activity"/>
    <property type="evidence" value="ECO:0007669"/>
    <property type="project" value="TreeGrafter"/>
</dbReference>
<dbReference type="OrthoDB" id="271595at2759"/>
<proteinExistence type="inferred from homology"/>
<dbReference type="SUPFAM" id="SSF54928">
    <property type="entry name" value="RNA-binding domain, RBD"/>
    <property type="match status" value="1"/>
</dbReference>
<evidence type="ECO:0000313" key="4">
    <source>
        <dbReference type="Proteomes" id="UP000825935"/>
    </source>
</evidence>
<keyword evidence="4" id="KW-1185">Reference proteome</keyword>
<dbReference type="InterPro" id="IPR032857">
    <property type="entry name" value="ALKBH4"/>
</dbReference>
<feature type="domain" description="Fe2OG dioxygenase" evidence="2">
    <location>
        <begin position="207"/>
        <end position="347"/>
    </location>
</feature>
<evidence type="ECO:0000256" key="1">
    <source>
        <dbReference type="ARBA" id="ARBA00007879"/>
    </source>
</evidence>
<dbReference type="GO" id="GO:0070988">
    <property type="term" value="P:demethylation"/>
    <property type="evidence" value="ECO:0007669"/>
    <property type="project" value="InterPro"/>
</dbReference>
<comment type="similarity">
    <text evidence="1">Belongs to the alkB family.</text>
</comment>
<protein>
    <recommendedName>
        <fullName evidence="2">Fe2OG dioxygenase domain-containing protein</fullName>
    </recommendedName>
</protein>
<dbReference type="InterPro" id="IPR005123">
    <property type="entry name" value="Oxoglu/Fe-dep_dioxygenase_dom"/>
</dbReference>
<sequence>MRPSRELCDDSMEFGKPRSSLPSPHLFVANCGPAVDLELPAIGQAFSAFGPLAQVQLADGTGCRVIVSFHNAVHAQAAKEALHGLPCPNLNNRVLYIQYSSVKKQSKVKEPPLVFEAASETGIPGLQLFKNFVNEDEEQELLAAVDKRPWQVLSKRRVQHYGYEFQYKIRNVDAMQNMGKLPEFTDCIVKKISSLPELLAAEEATLPLDQLTVNEYAPGVGLSPHIDTHSAFEGAIISLSLAGPCIMEFRKYKMDHDSIYSGKEEICEDDAQADATGCPDKHHRGGSQRHPVQCKPVFLPERSLLVLLGEARYGWHHYIPHHKVDYVNGQEVYRKQRRVSFTFRKVRHGPCKCRFASVCDSQRDS</sequence>
<dbReference type="SUPFAM" id="SSF51197">
    <property type="entry name" value="Clavaminate synthase-like"/>
    <property type="match status" value="1"/>
</dbReference>
<dbReference type="PANTHER" id="PTHR12463:SF1">
    <property type="entry name" value="2-OXOGLUTARATE AND FE-DEPENDENT OXYGENASE FAMILY PROTEIN"/>
    <property type="match status" value="1"/>
</dbReference>
<dbReference type="FunFam" id="2.60.120.590:FF:000018">
    <property type="entry name" value="ALKylated DNA repair protein AlkB homolog"/>
    <property type="match status" value="1"/>
</dbReference>
<comment type="caution">
    <text evidence="3">The sequence shown here is derived from an EMBL/GenBank/DDBJ whole genome shotgun (WGS) entry which is preliminary data.</text>
</comment>
<dbReference type="OMA" id="RNVNTRH"/>
<dbReference type="InterPro" id="IPR012677">
    <property type="entry name" value="Nucleotide-bd_a/b_plait_sf"/>
</dbReference>
<evidence type="ECO:0000259" key="2">
    <source>
        <dbReference type="PROSITE" id="PS51471"/>
    </source>
</evidence>
<dbReference type="Proteomes" id="UP000825935">
    <property type="component" value="Chromosome 34"/>
</dbReference>
<evidence type="ECO:0000313" key="3">
    <source>
        <dbReference type="EMBL" id="KAH7284552.1"/>
    </source>
</evidence>
<organism evidence="3 4">
    <name type="scientific">Ceratopteris richardii</name>
    <name type="common">Triangle waterfern</name>
    <dbReference type="NCBI Taxonomy" id="49495"/>
    <lineage>
        <taxon>Eukaryota</taxon>
        <taxon>Viridiplantae</taxon>
        <taxon>Streptophyta</taxon>
        <taxon>Embryophyta</taxon>
        <taxon>Tracheophyta</taxon>
        <taxon>Polypodiopsida</taxon>
        <taxon>Polypodiidae</taxon>
        <taxon>Polypodiales</taxon>
        <taxon>Pteridineae</taxon>
        <taxon>Pteridaceae</taxon>
        <taxon>Parkerioideae</taxon>
        <taxon>Ceratopteris</taxon>
    </lineage>
</organism>
<dbReference type="InterPro" id="IPR035979">
    <property type="entry name" value="RBD_domain_sf"/>
</dbReference>
<dbReference type="GO" id="GO:0032451">
    <property type="term" value="F:demethylase activity"/>
    <property type="evidence" value="ECO:0007669"/>
    <property type="project" value="TreeGrafter"/>
</dbReference>
<dbReference type="Gene3D" id="3.30.70.330">
    <property type="match status" value="1"/>
</dbReference>
<gene>
    <name evidence="3" type="ORF">KP509_34G059500</name>
</gene>
<dbReference type="AlphaFoldDB" id="A0A8T2QK80"/>
<dbReference type="PANTHER" id="PTHR12463">
    <property type="entry name" value="OXYGENASE-RELATED"/>
    <property type="match status" value="1"/>
</dbReference>
<dbReference type="PROSITE" id="PS51471">
    <property type="entry name" value="FE2OG_OXY"/>
    <property type="match status" value="1"/>
</dbReference>
<reference evidence="3" key="1">
    <citation type="submission" date="2021-08" db="EMBL/GenBank/DDBJ databases">
        <title>WGS assembly of Ceratopteris richardii.</title>
        <authorList>
            <person name="Marchant D.B."/>
            <person name="Chen G."/>
            <person name="Jenkins J."/>
            <person name="Shu S."/>
            <person name="Leebens-Mack J."/>
            <person name="Grimwood J."/>
            <person name="Schmutz J."/>
            <person name="Soltis P."/>
            <person name="Soltis D."/>
            <person name="Chen Z.-H."/>
        </authorList>
    </citation>
    <scope>NUCLEOTIDE SEQUENCE</scope>
    <source>
        <strain evidence="3">Whitten #5841</strain>
        <tissue evidence="3">Leaf</tissue>
    </source>
</reference>
<dbReference type="InterPro" id="IPR027450">
    <property type="entry name" value="AlkB-like"/>
</dbReference>
<dbReference type="EMBL" id="CM035439">
    <property type="protein sequence ID" value="KAH7284552.1"/>
    <property type="molecule type" value="Genomic_DNA"/>
</dbReference>
<dbReference type="Pfam" id="PF13532">
    <property type="entry name" value="2OG-FeII_Oxy_2"/>
    <property type="match status" value="1"/>
</dbReference>
<dbReference type="GO" id="GO:0003676">
    <property type="term" value="F:nucleic acid binding"/>
    <property type="evidence" value="ECO:0007669"/>
    <property type="project" value="InterPro"/>
</dbReference>
<accession>A0A8T2QK80</accession>
<dbReference type="InterPro" id="IPR037151">
    <property type="entry name" value="AlkB-like_sf"/>
</dbReference>
<name>A0A8T2QK80_CERRI</name>
<dbReference type="Gene3D" id="2.60.120.590">
    <property type="entry name" value="Alpha-ketoglutarate-dependent dioxygenase AlkB-like"/>
    <property type="match status" value="1"/>
</dbReference>